<reference evidence="3 4" key="1">
    <citation type="journal article" date="2018" name="Evol. Lett.">
        <title>Horizontal gene cluster transfer increased hallucinogenic mushroom diversity.</title>
        <authorList>
            <person name="Reynolds H.T."/>
            <person name="Vijayakumar V."/>
            <person name="Gluck-Thaler E."/>
            <person name="Korotkin H.B."/>
            <person name="Matheny P.B."/>
            <person name="Slot J.C."/>
        </authorList>
    </citation>
    <scope>NUCLEOTIDE SEQUENCE [LARGE SCALE GENOMIC DNA]</scope>
    <source>
        <strain evidence="3 4">2631</strain>
    </source>
</reference>
<accession>A0A409XUX4</accession>
<name>A0A409XUX4_PSICY</name>
<dbReference type="InterPro" id="IPR011576">
    <property type="entry name" value="Pyridox_Oxase_N"/>
</dbReference>
<evidence type="ECO:0000256" key="1">
    <source>
        <dbReference type="SAM" id="MobiDB-lite"/>
    </source>
</evidence>
<dbReference type="PANTHER" id="PTHR39336:SF1">
    <property type="entry name" value="PYRIDOXAMINE PHOSPHATE OXIDASE FAMILY PROTEIN (AFU_ORTHOLOGUE AFUA_6G11440)"/>
    <property type="match status" value="1"/>
</dbReference>
<dbReference type="Gene3D" id="2.30.110.10">
    <property type="entry name" value="Electron Transport, Fmn-binding Protein, Chain A"/>
    <property type="match status" value="2"/>
</dbReference>
<dbReference type="Pfam" id="PF01243">
    <property type="entry name" value="PNPOx_N"/>
    <property type="match status" value="2"/>
</dbReference>
<dbReference type="Proteomes" id="UP000283269">
    <property type="component" value="Unassembled WGS sequence"/>
</dbReference>
<dbReference type="InParanoid" id="A0A409XUX4"/>
<feature type="domain" description="Pyridoxamine 5'-phosphate oxidase N-terminal" evidence="2">
    <location>
        <begin position="11"/>
        <end position="134"/>
    </location>
</feature>
<keyword evidence="4" id="KW-1185">Reference proteome</keyword>
<feature type="domain" description="Pyridoxamine 5'-phosphate oxidase N-terminal" evidence="2">
    <location>
        <begin position="304"/>
        <end position="390"/>
    </location>
</feature>
<feature type="compositionally biased region" description="Basic and acidic residues" evidence="1">
    <location>
        <begin position="484"/>
        <end position="497"/>
    </location>
</feature>
<evidence type="ECO:0000313" key="4">
    <source>
        <dbReference type="Proteomes" id="UP000283269"/>
    </source>
</evidence>
<dbReference type="AlphaFoldDB" id="A0A409XUX4"/>
<feature type="region of interest" description="Disordered" evidence="1">
    <location>
        <begin position="477"/>
        <end position="497"/>
    </location>
</feature>
<dbReference type="SUPFAM" id="SSF50475">
    <property type="entry name" value="FMN-binding split barrel"/>
    <property type="match status" value="2"/>
</dbReference>
<organism evidence="3 4">
    <name type="scientific">Psilocybe cyanescens</name>
    <dbReference type="NCBI Taxonomy" id="93625"/>
    <lineage>
        <taxon>Eukaryota</taxon>
        <taxon>Fungi</taxon>
        <taxon>Dikarya</taxon>
        <taxon>Basidiomycota</taxon>
        <taxon>Agaricomycotina</taxon>
        <taxon>Agaricomycetes</taxon>
        <taxon>Agaricomycetidae</taxon>
        <taxon>Agaricales</taxon>
        <taxon>Agaricineae</taxon>
        <taxon>Strophariaceae</taxon>
        <taxon>Psilocybe</taxon>
    </lineage>
</organism>
<protein>
    <recommendedName>
        <fullName evidence="2">Pyridoxamine 5'-phosphate oxidase N-terminal domain-containing protein</fullName>
    </recommendedName>
</protein>
<comment type="caution">
    <text evidence="3">The sequence shown here is derived from an EMBL/GenBank/DDBJ whole genome shotgun (WGS) entry which is preliminary data.</text>
</comment>
<dbReference type="EMBL" id="NHYD01000278">
    <property type="protein sequence ID" value="PPQ94629.1"/>
    <property type="molecule type" value="Genomic_DNA"/>
</dbReference>
<evidence type="ECO:0000313" key="3">
    <source>
        <dbReference type="EMBL" id="PPQ94629.1"/>
    </source>
</evidence>
<gene>
    <name evidence="3" type="ORF">CVT25_009360</name>
</gene>
<dbReference type="InterPro" id="IPR012349">
    <property type="entry name" value="Split_barrel_FMN-bd"/>
</dbReference>
<dbReference type="STRING" id="93625.A0A409XUX4"/>
<dbReference type="PANTHER" id="PTHR39336">
    <property type="entry name" value="PYRIDOXAMINE PHOSPHATE OXIDASE FAMILY PROTEIN (AFU_ORTHOLOGUE AFUA_6G11440)"/>
    <property type="match status" value="1"/>
</dbReference>
<dbReference type="OrthoDB" id="539398at2759"/>
<sequence length="591" mass="66336">MGKIFDKIPPFVASWIQKQHIFFVATAALSETGHVNLSPKGLAKTFHIKDEKTVWYEDMTGSGVETIAHLRENGRMTIMFCAFEGPPQIVRLSGYGKVFEYDTPEYNELLPLNKRQPGSRSVILLQIHRVETSCGFSIPFYTFKAERMRLHQYLARAEREDLKTATCKLDSEEGATFDSQISEKGVRHYWAVLNKTSIDGLPGIQGAHKSKTLFDRDIANKEWKQEMPLVDMQQSKAAAVSAITSWVDPKVLVWFLLGVLTTSLWSNLTGIVVPKMKACTPSLVFYLQGHTTTMGKTFNEIPPFVASWIQNQHMFWVATAPLSETGHVNLSPKGFAGTFHIVDEKTVWYEDMTGSGIETIAHLRENGRMTIMFCAFEGPPQIVRLFGYGKTCKIYPPPDMILNVITGQVYEFDTPEYNELIPLDKRQPGSRSVIMLHIHRVGTSCGYSIPFYTFNTDRMRLHQFFAGKELADIEAEASATDNGAKQKDDTGKQHPVSDKGLKTYWLVRNKESTDGLPGIQTAYKSNTVFDRSIASKEWKQEKPPTDVLQAKATPDIAKWVDSKVLVGFVVGVGVTGLLSNLTSVVEKLKAW</sequence>
<proteinExistence type="predicted"/>
<evidence type="ECO:0000259" key="2">
    <source>
        <dbReference type="Pfam" id="PF01243"/>
    </source>
</evidence>